<gene>
    <name evidence="1" type="ORF">ACFPRH_35570</name>
</gene>
<dbReference type="RefSeq" id="WP_344486835.1">
    <property type="nucleotide sequence ID" value="NZ_BAAASB010000053.1"/>
</dbReference>
<accession>A0ABW0AU33</accession>
<keyword evidence="2" id="KW-1185">Reference proteome</keyword>
<comment type="caution">
    <text evidence="1">The sequence shown here is derived from an EMBL/GenBank/DDBJ whole genome shotgun (WGS) entry which is preliminary data.</text>
</comment>
<evidence type="ECO:0000313" key="1">
    <source>
        <dbReference type="EMBL" id="MFC5157046.1"/>
    </source>
</evidence>
<dbReference type="Proteomes" id="UP001596160">
    <property type="component" value="Unassembled WGS sequence"/>
</dbReference>
<protein>
    <submittedName>
        <fullName evidence="1">DUF6221 family protein</fullName>
    </submittedName>
</protein>
<organism evidence="1 2">
    <name type="scientific">Streptomyces amakusaensis</name>
    <dbReference type="NCBI Taxonomy" id="67271"/>
    <lineage>
        <taxon>Bacteria</taxon>
        <taxon>Bacillati</taxon>
        <taxon>Actinomycetota</taxon>
        <taxon>Actinomycetes</taxon>
        <taxon>Kitasatosporales</taxon>
        <taxon>Streptomycetaceae</taxon>
        <taxon>Streptomyces</taxon>
    </lineage>
</organism>
<sequence length="134" mass="14921">MSGTVWDWCEFLWARINEEKHAAEGAGQAPDGTSRPWELTEPGAARIGVRAGEHVLATVSTGHGLWADHIVAAHVVRTQPRQAMADLDALANLVDLLAHCDNHKLTITSEVLDVVNKFAERWRKHPDHPERRQP</sequence>
<reference evidence="2" key="1">
    <citation type="journal article" date="2019" name="Int. J. Syst. Evol. Microbiol.">
        <title>The Global Catalogue of Microorganisms (GCM) 10K type strain sequencing project: providing services to taxonomists for standard genome sequencing and annotation.</title>
        <authorList>
            <consortium name="The Broad Institute Genomics Platform"/>
            <consortium name="The Broad Institute Genome Sequencing Center for Infectious Disease"/>
            <person name="Wu L."/>
            <person name="Ma J."/>
        </authorList>
    </citation>
    <scope>NUCLEOTIDE SEQUENCE [LARGE SCALE GENOMIC DNA]</scope>
    <source>
        <strain evidence="2">PCU 266</strain>
    </source>
</reference>
<dbReference type="Pfam" id="PF19730">
    <property type="entry name" value="DUF6221"/>
    <property type="match status" value="1"/>
</dbReference>
<dbReference type="InterPro" id="IPR046193">
    <property type="entry name" value="DUF6221"/>
</dbReference>
<name>A0ABW0AU33_9ACTN</name>
<dbReference type="EMBL" id="JBHSKP010000063">
    <property type="protein sequence ID" value="MFC5157046.1"/>
    <property type="molecule type" value="Genomic_DNA"/>
</dbReference>
<proteinExistence type="predicted"/>
<evidence type="ECO:0000313" key="2">
    <source>
        <dbReference type="Proteomes" id="UP001596160"/>
    </source>
</evidence>